<feature type="region of interest" description="Disordered" evidence="1">
    <location>
        <begin position="1"/>
        <end position="25"/>
    </location>
</feature>
<gene>
    <name evidence="3" type="ORF">M569_13855</name>
</gene>
<dbReference type="OrthoDB" id="1751028at2759"/>
<keyword evidence="4" id="KW-1185">Reference proteome</keyword>
<sequence length="216" mass="24252">MVYTRSSSCRSLKKRLREGTDTSSRRKTIGKKYVEAKLERHNLRVSVQLELGIEILTPSLKRKSDRLENCNSPYAVRRPSASSCSQNSAEHRTPVSGRNLSSLIMESEKAELNMEEVIGFKRKNMTGRSFKSIYRRQRVLKDLHADNASDEILRTTVGNLECENAGVASRIRGDVSVPGLLLHHLIGVNILIGLGLVLYALKREGKFLLCIYPLGL</sequence>
<keyword evidence="2" id="KW-0472">Membrane</keyword>
<keyword evidence="2" id="KW-1133">Transmembrane helix</keyword>
<organism evidence="3 4">
    <name type="scientific">Genlisea aurea</name>
    <dbReference type="NCBI Taxonomy" id="192259"/>
    <lineage>
        <taxon>Eukaryota</taxon>
        <taxon>Viridiplantae</taxon>
        <taxon>Streptophyta</taxon>
        <taxon>Embryophyta</taxon>
        <taxon>Tracheophyta</taxon>
        <taxon>Spermatophyta</taxon>
        <taxon>Magnoliopsida</taxon>
        <taxon>eudicotyledons</taxon>
        <taxon>Gunneridae</taxon>
        <taxon>Pentapetalae</taxon>
        <taxon>asterids</taxon>
        <taxon>lamiids</taxon>
        <taxon>Lamiales</taxon>
        <taxon>Lentibulariaceae</taxon>
        <taxon>Genlisea</taxon>
    </lineage>
</organism>
<accession>S8C9C6</accession>
<feature type="transmembrane region" description="Helical" evidence="2">
    <location>
        <begin position="180"/>
        <end position="201"/>
    </location>
</feature>
<feature type="compositionally biased region" description="Low complexity" evidence="1">
    <location>
        <begin position="1"/>
        <end position="10"/>
    </location>
</feature>
<protein>
    <submittedName>
        <fullName evidence="3">Uncharacterized protein</fullName>
    </submittedName>
</protein>
<feature type="region of interest" description="Disordered" evidence="1">
    <location>
        <begin position="76"/>
        <end position="96"/>
    </location>
</feature>
<evidence type="ECO:0000313" key="4">
    <source>
        <dbReference type="Proteomes" id="UP000015453"/>
    </source>
</evidence>
<keyword evidence="2" id="KW-0812">Transmembrane</keyword>
<proteinExistence type="predicted"/>
<evidence type="ECO:0000256" key="2">
    <source>
        <dbReference type="SAM" id="Phobius"/>
    </source>
</evidence>
<evidence type="ECO:0000256" key="1">
    <source>
        <dbReference type="SAM" id="MobiDB-lite"/>
    </source>
</evidence>
<dbReference type="EMBL" id="AUSU01007190">
    <property type="protein sequence ID" value="EPS60946.1"/>
    <property type="molecule type" value="Genomic_DNA"/>
</dbReference>
<name>S8C9C6_9LAMI</name>
<reference evidence="3 4" key="1">
    <citation type="journal article" date="2013" name="BMC Genomics">
        <title>The miniature genome of a carnivorous plant Genlisea aurea contains a low number of genes and short non-coding sequences.</title>
        <authorList>
            <person name="Leushkin E.V."/>
            <person name="Sutormin R.A."/>
            <person name="Nabieva E.R."/>
            <person name="Penin A.A."/>
            <person name="Kondrashov A.S."/>
            <person name="Logacheva M.D."/>
        </authorList>
    </citation>
    <scope>NUCLEOTIDE SEQUENCE [LARGE SCALE GENOMIC DNA]</scope>
</reference>
<dbReference type="Proteomes" id="UP000015453">
    <property type="component" value="Unassembled WGS sequence"/>
</dbReference>
<comment type="caution">
    <text evidence="3">The sequence shown here is derived from an EMBL/GenBank/DDBJ whole genome shotgun (WGS) entry which is preliminary data.</text>
</comment>
<evidence type="ECO:0000313" key="3">
    <source>
        <dbReference type="EMBL" id="EPS60946.1"/>
    </source>
</evidence>
<dbReference type="AlphaFoldDB" id="S8C9C6"/>